<dbReference type="InterPro" id="IPR005801">
    <property type="entry name" value="ADC_synthase"/>
</dbReference>
<dbReference type="PANTHER" id="PTHR11236:SF9">
    <property type="entry name" value="ANTHRANILATE SYNTHASE COMPONENT 1"/>
    <property type="match status" value="1"/>
</dbReference>
<protein>
    <submittedName>
        <fullName evidence="2">Anthranilate synthase alpha subunit, chloroplastic</fullName>
    </submittedName>
</protein>
<dbReference type="EMBL" id="JACGWM010001743">
    <property type="protein sequence ID" value="KAL0288475.1"/>
    <property type="molecule type" value="Genomic_DNA"/>
</dbReference>
<sequence length="170" mass="19074">METLAFSNAIALKANFKTLRPVKCSVTPPSLVDHSAKFKEAAKHGNLVPLFRPIFSDHLTPVLAYRCLVKEDERDAPSFLFESVEPGLKASSVGRYSVIGAQPTMEIVAKENVVTIVDHHEGQRMEEFVEDPMVIPQRIMEKWKPQRIDELPDAFCVGSVCYPCLVYLTI</sequence>
<dbReference type="GO" id="GO:0000162">
    <property type="term" value="P:L-tryptophan biosynthetic process"/>
    <property type="evidence" value="ECO:0007669"/>
    <property type="project" value="TreeGrafter"/>
</dbReference>
<evidence type="ECO:0000313" key="2">
    <source>
        <dbReference type="EMBL" id="KAL0288475.1"/>
    </source>
</evidence>
<evidence type="ECO:0000259" key="1">
    <source>
        <dbReference type="Pfam" id="PF04715"/>
    </source>
</evidence>
<organism evidence="2">
    <name type="scientific">Sesamum calycinum</name>
    <dbReference type="NCBI Taxonomy" id="2727403"/>
    <lineage>
        <taxon>Eukaryota</taxon>
        <taxon>Viridiplantae</taxon>
        <taxon>Streptophyta</taxon>
        <taxon>Embryophyta</taxon>
        <taxon>Tracheophyta</taxon>
        <taxon>Spermatophyta</taxon>
        <taxon>Magnoliopsida</taxon>
        <taxon>eudicotyledons</taxon>
        <taxon>Gunneridae</taxon>
        <taxon>Pentapetalae</taxon>
        <taxon>asterids</taxon>
        <taxon>lamiids</taxon>
        <taxon>Lamiales</taxon>
        <taxon>Pedaliaceae</taxon>
        <taxon>Sesamum</taxon>
    </lineage>
</organism>
<dbReference type="AlphaFoldDB" id="A0AAW2J4E1"/>
<gene>
    <name evidence="2" type="ORF">Scaly_2729700</name>
</gene>
<dbReference type="InterPro" id="IPR006805">
    <property type="entry name" value="Anth_synth_I_N"/>
</dbReference>
<comment type="caution">
    <text evidence="2">The sequence shown here is derived from an EMBL/GenBank/DDBJ whole genome shotgun (WGS) entry which is preliminary data.</text>
</comment>
<dbReference type="Pfam" id="PF04715">
    <property type="entry name" value="Anth_synt_I_N"/>
    <property type="match status" value="1"/>
</dbReference>
<feature type="non-terminal residue" evidence="2">
    <location>
        <position position="170"/>
    </location>
</feature>
<dbReference type="InterPro" id="IPR019999">
    <property type="entry name" value="Anth_synth_I-like"/>
</dbReference>
<name>A0AAW2J4E1_9LAMI</name>
<reference evidence="2" key="2">
    <citation type="journal article" date="2024" name="Plant">
        <title>Genomic evolution and insights into agronomic trait innovations of Sesamum species.</title>
        <authorList>
            <person name="Miao H."/>
            <person name="Wang L."/>
            <person name="Qu L."/>
            <person name="Liu H."/>
            <person name="Sun Y."/>
            <person name="Le M."/>
            <person name="Wang Q."/>
            <person name="Wei S."/>
            <person name="Zheng Y."/>
            <person name="Lin W."/>
            <person name="Duan Y."/>
            <person name="Cao H."/>
            <person name="Xiong S."/>
            <person name="Wang X."/>
            <person name="Wei L."/>
            <person name="Li C."/>
            <person name="Ma Q."/>
            <person name="Ju M."/>
            <person name="Zhao R."/>
            <person name="Li G."/>
            <person name="Mu C."/>
            <person name="Tian Q."/>
            <person name="Mei H."/>
            <person name="Zhang T."/>
            <person name="Gao T."/>
            <person name="Zhang H."/>
        </authorList>
    </citation>
    <scope>NUCLEOTIDE SEQUENCE</scope>
    <source>
        <strain evidence="2">KEN8</strain>
    </source>
</reference>
<accession>A0AAW2J4E1</accession>
<reference evidence="2" key="1">
    <citation type="submission" date="2020-06" db="EMBL/GenBank/DDBJ databases">
        <authorList>
            <person name="Li T."/>
            <person name="Hu X."/>
            <person name="Zhang T."/>
            <person name="Song X."/>
            <person name="Zhang H."/>
            <person name="Dai N."/>
            <person name="Sheng W."/>
            <person name="Hou X."/>
            <person name="Wei L."/>
        </authorList>
    </citation>
    <scope>NUCLEOTIDE SEQUENCE</scope>
    <source>
        <strain evidence="2">KEN8</strain>
        <tissue evidence="2">Leaf</tissue>
    </source>
</reference>
<dbReference type="SUPFAM" id="SSF56322">
    <property type="entry name" value="ADC synthase"/>
    <property type="match status" value="1"/>
</dbReference>
<dbReference type="PANTHER" id="PTHR11236">
    <property type="entry name" value="AMINOBENZOATE/ANTHRANILATE SYNTHASE"/>
    <property type="match status" value="1"/>
</dbReference>
<dbReference type="Gene3D" id="3.60.120.10">
    <property type="entry name" value="Anthranilate synthase"/>
    <property type="match status" value="1"/>
</dbReference>
<feature type="domain" description="Anthranilate synthase component I N-terminal" evidence="1">
    <location>
        <begin position="57"/>
        <end position="158"/>
    </location>
</feature>
<proteinExistence type="predicted"/>